<dbReference type="InterPro" id="IPR000415">
    <property type="entry name" value="Nitroreductase-like"/>
</dbReference>
<evidence type="ECO:0000313" key="1">
    <source>
        <dbReference type="EMBL" id="PWK30785.1"/>
    </source>
</evidence>
<dbReference type="RefSeq" id="WP_109602386.1">
    <property type="nucleotide sequence ID" value="NZ_BONA01000092.1"/>
</dbReference>
<dbReference type="GO" id="GO:0016491">
    <property type="term" value="F:oxidoreductase activity"/>
    <property type="evidence" value="ECO:0007669"/>
    <property type="project" value="InterPro"/>
</dbReference>
<keyword evidence="2" id="KW-1185">Reference proteome</keyword>
<dbReference type="OrthoDB" id="8156917at2"/>
<reference evidence="1 2" key="1">
    <citation type="submission" date="2018-05" db="EMBL/GenBank/DDBJ databases">
        <title>Genomic Encyclopedia of Archaeal and Bacterial Type Strains, Phase II (KMG-II): from individual species to whole genera.</title>
        <authorList>
            <person name="Goeker M."/>
        </authorList>
    </citation>
    <scope>NUCLEOTIDE SEQUENCE [LARGE SCALE GENOMIC DNA]</scope>
    <source>
        <strain evidence="1 2">DSM 45184</strain>
    </source>
</reference>
<dbReference type="SUPFAM" id="SSF55469">
    <property type="entry name" value="FMN-dependent nitroreductase-like"/>
    <property type="match status" value="1"/>
</dbReference>
<evidence type="ECO:0000313" key="2">
    <source>
        <dbReference type="Proteomes" id="UP000245697"/>
    </source>
</evidence>
<comment type="caution">
    <text evidence="1">The sequence shown here is derived from an EMBL/GenBank/DDBJ whole genome shotgun (WGS) entry which is preliminary data.</text>
</comment>
<sequence length="333" mass="35831">MDIDALTHPTDPQLATHALTEAAAAAGYAPSIHNTQPWWWRLTGNTLELRLSPTRILQVTDPDGRLATISCGVALHHARIALSAQGWHATVTRMPDRTDSELLARLHLDGRAPVDPASVVHLRTIPLRHTDRRPVTSTPVDPAGLAAITAAVETQDTHLHTLRPDQVLELAAATEHAQRSEAADPAWQAELAYWTGPARPAGTGIPDAAIPQRATRTTVPSRDFGHHGDLPVSAGHDRMAVFVMLYGTADEPLAWLRAGETLSAGWLTATEHDISVVPHSAPIEVIATRQAMRAMIASIGYPYLVLRLGSTDPADTGAAHTTRLPTEQIIDHA</sequence>
<dbReference type="NCBIfam" id="NF047509">
    <property type="entry name" value="Rv3131_FMN_oxido"/>
    <property type="match status" value="1"/>
</dbReference>
<organism evidence="1 2">
    <name type="scientific">Actinoplanes xinjiangensis</name>
    <dbReference type="NCBI Taxonomy" id="512350"/>
    <lineage>
        <taxon>Bacteria</taxon>
        <taxon>Bacillati</taxon>
        <taxon>Actinomycetota</taxon>
        <taxon>Actinomycetes</taxon>
        <taxon>Micromonosporales</taxon>
        <taxon>Micromonosporaceae</taxon>
        <taxon>Actinoplanes</taxon>
    </lineage>
</organism>
<protein>
    <recommendedName>
        <fullName evidence="3">Nitroreductase family protein</fullName>
    </recommendedName>
</protein>
<dbReference type="AlphaFoldDB" id="A0A316EK15"/>
<proteinExistence type="predicted"/>
<dbReference type="Proteomes" id="UP000245697">
    <property type="component" value="Unassembled WGS sequence"/>
</dbReference>
<accession>A0A316EK15</accession>
<gene>
    <name evidence="1" type="ORF">BC793_1367</name>
</gene>
<evidence type="ECO:0008006" key="3">
    <source>
        <dbReference type="Google" id="ProtNLM"/>
    </source>
</evidence>
<dbReference type="Gene3D" id="3.40.109.10">
    <property type="entry name" value="NADH Oxidase"/>
    <property type="match status" value="1"/>
</dbReference>
<name>A0A316EK15_9ACTN</name>
<dbReference type="EMBL" id="QGGR01000036">
    <property type="protein sequence ID" value="PWK30785.1"/>
    <property type="molecule type" value="Genomic_DNA"/>
</dbReference>